<dbReference type="Proteomes" id="UP000826195">
    <property type="component" value="Unassembled WGS sequence"/>
</dbReference>
<accession>A0AAV7IQT8</accession>
<dbReference type="EMBL" id="JAHXZJ010001119">
    <property type="protein sequence ID" value="KAH0554500.1"/>
    <property type="molecule type" value="Genomic_DNA"/>
</dbReference>
<sequence>MPRKKSTLSDRPLWNMRDLFTWYCYNALRIEQSFNHLSKKSSDLLLVSKLSSQMIVKMMKVMMLVKNDNWKKSTRLPADLSAQQMPTTESWSLGNCPLQGW</sequence>
<organism evidence="2 3">
    <name type="scientific">Cotesia glomerata</name>
    <name type="common">Lepidopteran parasitic wasp</name>
    <name type="synonym">Apanteles glomeratus</name>
    <dbReference type="NCBI Taxonomy" id="32391"/>
    <lineage>
        <taxon>Eukaryota</taxon>
        <taxon>Metazoa</taxon>
        <taxon>Ecdysozoa</taxon>
        <taxon>Arthropoda</taxon>
        <taxon>Hexapoda</taxon>
        <taxon>Insecta</taxon>
        <taxon>Pterygota</taxon>
        <taxon>Neoptera</taxon>
        <taxon>Endopterygota</taxon>
        <taxon>Hymenoptera</taxon>
        <taxon>Apocrita</taxon>
        <taxon>Ichneumonoidea</taxon>
        <taxon>Braconidae</taxon>
        <taxon>Microgastrinae</taxon>
        <taxon>Cotesia</taxon>
    </lineage>
</organism>
<evidence type="ECO:0000256" key="1">
    <source>
        <dbReference type="SAM" id="MobiDB-lite"/>
    </source>
</evidence>
<feature type="region of interest" description="Disordered" evidence="1">
    <location>
        <begin position="82"/>
        <end position="101"/>
    </location>
</feature>
<reference evidence="2 3" key="1">
    <citation type="journal article" date="2021" name="J. Hered.">
        <title>A chromosome-level genome assembly of the parasitoid wasp, Cotesia glomerata (Hymenoptera: Braconidae).</title>
        <authorList>
            <person name="Pinto B.J."/>
            <person name="Weis J.J."/>
            <person name="Gamble T."/>
            <person name="Ode P.J."/>
            <person name="Paul R."/>
            <person name="Zaspel J.M."/>
        </authorList>
    </citation>
    <scope>NUCLEOTIDE SEQUENCE [LARGE SCALE GENOMIC DNA]</scope>
    <source>
        <strain evidence="2">CgM1</strain>
    </source>
</reference>
<comment type="caution">
    <text evidence="2">The sequence shown here is derived from an EMBL/GenBank/DDBJ whole genome shotgun (WGS) entry which is preliminary data.</text>
</comment>
<keyword evidence="3" id="KW-1185">Reference proteome</keyword>
<feature type="compositionally biased region" description="Polar residues" evidence="1">
    <location>
        <begin position="82"/>
        <end position="93"/>
    </location>
</feature>
<evidence type="ECO:0000313" key="3">
    <source>
        <dbReference type="Proteomes" id="UP000826195"/>
    </source>
</evidence>
<gene>
    <name evidence="2" type="ORF">KQX54_011012</name>
</gene>
<name>A0AAV7IQT8_COTGL</name>
<dbReference type="AlphaFoldDB" id="A0AAV7IQT8"/>
<proteinExistence type="predicted"/>
<evidence type="ECO:0000313" key="2">
    <source>
        <dbReference type="EMBL" id="KAH0554500.1"/>
    </source>
</evidence>
<protein>
    <submittedName>
        <fullName evidence="2">Uncharacterized protein</fullName>
    </submittedName>
</protein>